<dbReference type="RefSeq" id="WP_188802944.1">
    <property type="nucleotide sequence ID" value="NZ_BMOK01000007.1"/>
</dbReference>
<comment type="caution">
    <text evidence="1">The sequence shown here is derived from an EMBL/GenBank/DDBJ whole genome shotgun (WGS) entry which is preliminary data.</text>
</comment>
<dbReference type="EMBL" id="BMOK01000007">
    <property type="protein sequence ID" value="GGL55764.1"/>
    <property type="molecule type" value="Genomic_DNA"/>
</dbReference>
<accession>A0A917W2X3</accession>
<keyword evidence="2" id="KW-1185">Reference proteome</keyword>
<evidence type="ECO:0000313" key="1">
    <source>
        <dbReference type="EMBL" id="GGL55764.1"/>
    </source>
</evidence>
<gene>
    <name evidence="1" type="ORF">GCM10007968_19820</name>
</gene>
<protein>
    <submittedName>
        <fullName evidence="1">Uncharacterized protein</fullName>
    </submittedName>
</protein>
<reference evidence="1" key="2">
    <citation type="submission" date="2020-09" db="EMBL/GenBank/DDBJ databases">
        <authorList>
            <person name="Sun Q."/>
            <person name="Ohkuma M."/>
        </authorList>
    </citation>
    <scope>NUCLEOTIDE SEQUENCE</scope>
    <source>
        <strain evidence="1">JCM 15325</strain>
    </source>
</reference>
<evidence type="ECO:0000313" key="2">
    <source>
        <dbReference type="Proteomes" id="UP000654670"/>
    </source>
</evidence>
<dbReference type="AlphaFoldDB" id="A0A917W2X3"/>
<reference evidence="1" key="1">
    <citation type="journal article" date="2014" name="Int. J. Syst. Evol. Microbiol.">
        <title>Complete genome sequence of Corynebacterium casei LMG S-19264T (=DSM 44701T), isolated from a smear-ripened cheese.</title>
        <authorList>
            <consortium name="US DOE Joint Genome Institute (JGI-PGF)"/>
            <person name="Walter F."/>
            <person name="Albersmeier A."/>
            <person name="Kalinowski J."/>
            <person name="Ruckert C."/>
        </authorList>
    </citation>
    <scope>NUCLEOTIDE SEQUENCE</scope>
    <source>
        <strain evidence="1">JCM 15325</strain>
    </source>
</reference>
<sequence>MEKEKIFSIKDYKEKKLSNFIGELIDKEPVVAMECGDGTWIHRFLPMQEVLYCKKEIEENGAVGYTDKEGDTHSIIDVYVACGSRFVSIIHDEKGTD</sequence>
<proteinExistence type="predicted"/>
<dbReference type="Proteomes" id="UP000654670">
    <property type="component" value="Unassembled WGS sequence"/>
</dbReference>
<name>A0A917W2X3_9BACL</name>
<organism evidence="1 2">
    <name type="scientific">Sporolactobacillus putidus</name>
    <dbReference type="NCBI Taxonomy" id="492735"/>
    <lineage>
        <taxon>Bacteria</taxon>
        <taxon>Bacillati</taxon>
        <taxon>Bacillota</taxon>
        <taxon>Bacilli</taxon>
        <taxon>Bacillales</taxon>
        <taxon>Sporolactobacillaceae</taxon>
        <taxon>Sporolactobacillus</taxon>
    </lineage>
</organism>